<evidence type="ECO:0000256" key="1">
    <source>
        <dbReference type="SAM" id="MobiDB-lite"/>
    </source>
</evidence>
<dbReference type="KEGG" id="gce:KYE46_07345"/>
<dbReference type="PANTHER" id="PTHR33490">
    <property type="entry name" value="BLR5614 PROTEIN-RELATED"/>
    <property type="match status" value="1"/>
</dbReference>
<reference evidence="3 4" key="1">
    <citation type="submission" date="2021-07" db="EMBL/GenBank/DDBJ databases">
        <title>A novel Jannaschia species isolated from marine dinoflagellate Ceratoperidinium margalefii.</title>
        <authorList>
            <person name="Jiang Y."/>
            <person name="Li Z."/>
        </authorList>
    </citation>
    <scope>NUCLEOTIDE SEQUENCE [LARGE SCALE GENOMIC DNA]</scope>
    <source>
        <strain evidence="3 4">J12C1-MA-4</strain>
    </source>
</reference>
<dbReference type="EMBL" id="CP079194">
    <property type="protein sequence ID" value="QXT41022.1"/>
    <property type="molecule type" value="Genomic_DNA"/>
</dbReference>
<sequence>MADEHTHLAATRLLDFDGLAIAGLICARRWKVLSRHNQIGAAYDFVRNEISFGYNRADDIPASEVLANGYGQCNTKGTLLMALLRGLGVACRLHGFTIHKALQRGVVPELVYPLAPREILHSWVEVKTENGWINLEGFILDATFLASLQHEFSATDDLCGYGAGTGCLSAPPVEWVGQDTFIQKSGIAKDFGIFDTPDAFYLSHSQDFGTVRNWLYRHLIRHWMNARVRAIRRGDVPRMPGGALPNHSHRDTNHAA</sequence>
<feature type="domain" description="Transglutaminase-like" evidence="2">
    <location>
        <begin position="38"/>
        <end position="136"/>
    </location>
</feature>
<feature type="region of interest" description="Disordered" evidence="1">
    <location>
        <begin position="237"/>
        <end position="256"/>
    </location>
</feature>
<dbReference type="RefSeq" id="WP_219004567.1">
    <property type="nucleotide sequence ID" value="NZ_CP079194.1"/>
</dbReference>
<accession>A0A8F6TY22</accession>
<proteinExistence type="predicted"/>
<protein>
    <submittedName>
        <fullName evidence="3">Transglutaminase family protein</fullName>
    </submittedName>
</protein>
<dbReference type="Proteomes" id="UP000825009">
    <property type="component" value="Chromosome"/>
</dbReference>
<gene>
    <name evidence="3" type="ORF">KYE46_07345</name>
</gene>
<evidence type="ECO:0000259" key="2">
    <source>
        <dbReference type="Pfam" id="PF01841"/>
    </source>
</evidence>
<keyword evidence="4" id="KW-1185">Reference proteome</keyword>
<dbReference type="AlphaFoldDB" id="A0A8F6TY22"/>
<evidence type="ECO:0000313" key="3">
    <source>
        <dbReference type="EMBL" id="QXT41022.1"/>
    </source>
</evidence>
<evidence type="ECO:0000313" key="4">
    <source>
        <dbReference type="Proteomes" id="UP000825009"/>
    </source>
</evidence>
<organism evidence="3 4">
    <name type="scientific">Gymnodinialimonas ceratoperidinii</name>
    <dbReference type="NCBI Taxonomy" id="2856823"/>
    <lineage>
        <taxon>Bacteria</taxon>
        <taxon>Pseudomonadati</taxon>
        <taxon>Pseudomonadota</taxon>
        <taxon>Alphaproteobacteria</taxon>
        <taxon>Rhodobacterales</taxon>
        <taxon>Paracoccaceae</taxon>
        <taxon>Gymnodinialimonas</taxon>
    </lineage>
</organism>
<name>A0A8F6TY22_9RHOB</name>
<dbReference type="InterPro" id="IPR002931">
    <property type="entry name" value="Transglutaminase-like"/>
</dbReference>
<dbReference type="Pfam" id="PF01841">
    <property type="entry name" value="Transglut_core"/>
    <property type="match status" value="1"/>
</dbReference>